<dbReference type="SUPFAM" id="SSF56219">
    <property type="entry name" value="DNase I-like"/>
    <property type="match status" value="1"/>
</dbReference>
<reference evidence="2" key="1">
    <citation type="journal article" date="2019" name="Plant Biotechnol. J.">
        <title>Genome sequencing of the Australian wild diploid species Gossypium australe highlights disease resistance and delayed gland morphogenesis.</title>
        <authorList>
            <person name="Cai Y."/>
            <person name="Cai X."/>
            <person name="Wang Q."/>
            <person name="Wang P."/>
            <person name="Zhang Y."/>
            <person name="Cai C."/>
            <person name="Xu Y."/>
            <person name="Wang K."/>
            <person name="Zhou Z."/>
            <person name="Wang C."/>
            <person name="Geng S."/>
            <person name="Li B."/>
            <person name="Dong Q."/>
            <person name="Hou Y."/>
            <person name="Wang H."/>
            <person name="Ai P."/>
            <person name="Liu Z."/>
            <person name="Yi F."/>
            <person name="Sun M."/>
            <person name="An G."/>
            <person name="Cheng J."/>
            <person name="Zhang Y."/>
            <person name="Shi Q."/>
            <person name="Xie Y."/>
            <person name="Shi X."/>
            <person name="Chang Y."/>
            <person name="Huang F."/>
            <person name="Chen Y."/>
            <person name="Hong S."/>
            <person name="Mi L."/>
            <person name="Sun Q."/>
            <person name="Zhang L."/>
            <person name="Zhou B."/>
            <person name="Peng R."/>
            <person name="Zhang X."/>
            <person name="Liu F."/>
        </authorList>
    </citation>
    <scope>NUCLEOTIDE SEQUENCE [LARGE SCALE GENOMIC DNA]</scope>
    <source>
        <strain evidence="2">cv. PA1801</strain>
    </source>
</reference>
<dbReference type="EMBL" id="SMMG02000007">
    <property type="protein sequence ID" value="KAA3467390.1"/>
    <property type="molecule type" value="Genomic_DNA"/>
</dbReference>
<keyword evidence="2" id="KW-1185">Reference proteome</keyword>
<keyword evidence="1" id="KW-0695">RNA-directed DNA polymerase</keyword>
<dbReference type="AlphaFoldDB" id="A0A5B6VDU8"/>
<organism evidence="1 2">
    <name type="scientific">Gossypium australe</name>
    <dbReference type="NCBI Taxonomy" id="47621"/>
    <lineage>
        <taxon>Eukaryota</taxon>
        <taxon>Viridiplantae</taxon>
        <taxon>Streptophyta</taxon>
        <taxon>Embryophyta</taxon>
        <taxon>Tracheophyta</taxon>
        <taxon>Spermatophyta</taxon>
        <taxon>Magnoliopsida</taxon>
        <taxon>eudicotyledons</taxon>
        <taxon>Gunneridae</taxon>
        <taxon>Pentapetalae</taxon>
        <taxon>rosids</taxon>
        <taxon>malvids</taxon>
        <taxon>Malvales</taxon>
        <taxon>Malvaceae</taxon>
        <taxon>Malvoideae</taxon>
        <taxon>Gossypium</taxon>
    </lineage>
</organism>
<gene>
    <name evidence="1" type="ORF">EPI10_002405</name>
</gene>
<keyword evidence="1" id="KW-0548">Nucleotidyltransferase</keyword>
<dbReference type="OrthoDB" id="1001388at2759"/>
<dbReference type="Proteomes" id="UP000325315">
    <property type="component" value="Unassembled WGS sequence"/>
</dbReference>
<dbReference type="PANTHER" id="PTHR33710">
    <property type="entry name" value="BNAC02G09200D PROTEIN"/>
    <property type="match status" value="1"/>
</dbReference>
<accession>A0A5B6VDU8</accession>
<protein>
    <submittedName>
        <fullName evidence="1">Reverse transcriptase</fullName>
    </submittedName>
</protein>
<keyword evidence="1" id="KW-0808">Transferase</keyword>
<name>A0A5B6VDU8_9ROSI</name>
<evidence type="ECO:0000313" key="1">
    <source>
        <dbReference type="EMBL" id="KAA3467390.1"/>
    </source>
</evidence>
<proteinExistence type="predicted"/>
<dbReference type="InterPro" id="IPR036691">
    <property type="entry name" value="Endo/exonu/phosph_ase_sf"/>
</dbReference>
<evidence type="ECO:0000313" key="2">
    <source>
        <dbReference type="Proteomes" id="UP000325315"/>
    </source>
</evidence>
<sequence>MDKIRWGFMLGLSPTINKYRRLPRGKPIGSNEDSLLEYSWIGEYAAVKRLQHMLKYYHPQIVFFMETKLKANRMEKVRRRCGFFNGNDVAAEGSRGDLSLGWNGGQLVNLNSFSKNHIDVEIKEEEEKPRWRFTGFYGDPMVRNKAETWDLLRRLGGVTCYLGWSELTWERGRTLERNIRERIDRGVVTDSWIQIFPNYSLRHLPHSFFDHCPFLIETEVLEETCEEEI</sequence>
<comment type="caution">
    <text evidence="1">The sequence shown here is derived from an EMBL/GenBank/DDBJ whole genome shotgun (WGS) entry which is preliminary data.</text>
</comment>
<dbReference type="PANTHER" id="PTHR33710:SF73">
    <property type="entry name" value="ZINC KNUCKLE CX2CX4HX4C DOMAIN-CONTAINING PROTEIN"/>
    <property type="match status" value="1"/>
</dbReference>
<dbReference type="GO" id="GO:0003964">
    <property type="term" value="F:RNA-directed DNA polymerase activity"/>
    <property type="evidence" value="ECO:0007669"/>
    <property type="project" value="UniProtKB-KW"/>
</dbReference>